<name>A0A392QCP8_9FABA</name>
<dbReference type="Proteomes" id="UP000265520">
    <property type="component" value="Unassembled WGS sequence"/>
</dbReference>
<keyword evidence="2" id="KW-1185">Reference proteome</keyword>
<proteinExistence type="predicted"/>
<protein>
    <submittedName>
        <fullName evidence="1">Uncharacterized protein</fullName>
    </submittedName>
</protein>
<evidence type="ECO:0000313" key="2">
    <source>
        <dbReference type="Proteomes" id="UP000265520"/>
    </source>
</evidence>
<accession>A0A392QCP8</accession>
<dbReference type="EMBL" id="LXQA010124265">
    <property type="protein sequence ID" value="MCI21306.1"/>
    <property type="molecule type" value="Genomic_DNA"/>
</dbReference>
<reference evidence="1 2" key="1">
    <citation type="journal article" date="2018" name="Front. Plant Sci.">
        <title>Red Clover (Trifolium pratense) and Zigzag Clover (T. medium) - A Picture of Genomic Similarities and Differences.</title>
        <authorList>
            <person name="Dluhosova J."/>
            <person name="Istvanek J."/>
            <person name="Nedelnik J."/>
            <person name="Repkova J."/>
        </authorList>
    </citation>
    <scope>NUCLEOTIDE SEQUENCE [LARGE SCALE GENOMIC DNA]</scope>
    <source>
        <strain evidence="2">cv. 10/8</strain>
        <tissue evidence="1">Leaf</tissue>
    </source>
</reference>
<sequence length="93" mass="10521">MGRVEQPIKSDCQDVSLDGGRDRYLVLILGELSRILGRKDHPNGPRVLRVRSTWESWRADVAEETTSYAYVDEDVALLGRPLMTRAEVDLGHL</sequence>
<organism evidence="1 2">
    <name type="scientific">Trifolium medium</name>
    <dbReference type="NCBI Taxonomy" id="97028"/>
    <lineage>
        <taxon>Eukaryota</taxon>
        <taxon>Viridiplantae</taxon>
        <taxon>Streptophyta</taxon>
        <taxon>Embryophyta</taxon>
        <taxon>Tracheophyta</taxon>
        <taxon>Spermatophyta</taxon>
        <taxon>Magnoliopsida</taxon>
        <taxon>eudicotyledons</taxon>
        <taxon>Gunneridae</taxon>
        <taxon>Pentapetalae</taxon>
        <taxon>rosids</taxon>
        <taxon>fabids</taxon>
        <taxon>Fabales</taxon>
        <taxon>Fabaceae</taxon>
        <taxon>Papilionoideae</taxon>
        <taxon>50 kb inversion clade</taxon>
        <taxon>NPAAA clade</taxon>
        <taxon>Hologalegina</taxon>
        <taxon>IRL clade</taxon>
        <taxon>Trifolieae</taxon>
        <taxon>Trifolium</taxon>
    </lineage>
</organism>
<comment type="caution">
    <text evidence="1">The sequence shown here is derived from an EMBL/GenBank/DDBJ whole genome shotgun (WGS) entry which is preliminary data.</text>
</comment>
<evidence type="ECO:0000313" key="1">
    <source>
        <dbReference type="EMBL" id="MCI21306.1"/>
    </source>
</evidence>
<dbReference type="AlphaFoldDB" id="A0A392QCP8"/>